<proteinExistence type="predicted"/>
<evidence type="ECO:0000313" key="3">
    <source>
        <dbReference type="Proteomes" id="UP000077266"/>
    </source>
</evidence>
<feature type="compositionally biased region" description="Basic and acidic residues" evidence="1">
    <location>
        <begin position="1"/>
        <end position="11"/>
    </location>
</feature>
<feature type="region of interest" description="Disordered" evidence="1">
    <location>
        <begin position="1"/>
        <end position="20"/>
    </location>
</feature>
<evidence type="ECO:0000256" key="1">
    <source>
        <dbReference type="SAM" id="MobiDB-lite"/>
    </source>
</evidence>
<sequence>MAHADHADQHKGVFNRAGPTGRSSVVVFSRLQYIAVHTTVHVLKFPGSVVLEVRGS</sequence>
<organism evidence="2 3">
    <name type="scientific">Exidia glandulosa HHB12029</name>
    <dbReference type="NCBI Taxonomy" id="1314781"/>
    <lineage>
        <taxon>Eukaryota</taxon>
        <taxon>Fungi</taxon>
        <taxon>Dikarya</taxon>
        <taxon>Basidiomycota</taxon>
        <taxon>Agaricomycotina</taxon>
        <taxon>Agaricomycetes</taxon>
        <taxon>Auriculariales</taxon>
        <taxon>Exidiaceae</taxon>
        <taxon>Exidia</taxon>
    </lineage>
</organism>
<reference evidence="2 3" key="1">
    <citation type="journal article" date="2016" name="Mol. Biol. Evol.">
        <title>Comparative Genomics of Early-Diverging Mushroom-Forming Fungi Provides Insights into the Origins of Lignocellulose Decay Capabilities.</title>
        <authorList>
            <person name="Nagy L.G."/>
            <person name="Riley R."/>
            <person name="Tritt A."/>
            <person name="Adam C."/>
            <person name="Daum C."/>
            <person name="Floudas D."/>
            <person name="Sun H."/>
            <person name="Yadav J.S."/>
            <person name="Pangilinan J."/>
            <person name="Larsson K.H."/>
            <person name="Matsuura K."/>
            <person name="Barry K."/>
            <person name="Labutti K."/>
            <person name="Kuo R."/>
            <person name="Ohm R.A."/>
            <person name="Bhattacharya S.S."/>
            <person name="Shirouzu T."/>
            <person name="Yoshinaga Y."/>
            <person name="Martin F.M."/>
            <person name="Grigoriev I.V."/>
            <person name="Hibbett D.S."/>
        </authorList>
    </citation>
    <scope>NUCLEOTIDE SEQUENCE [LARGE SCALE GENOMIC DNA]</scope>
    <source>
        <strain evidence="2 3">HHB12029</strain>
    </source>
</reference>
<keyword evidence="3" id="KW-1185">Reference proteome</keyword>
<dbReference type="AlphaFoldDB" id="A0A165G899"/>
<evidence type="ECO:0000313" key="2">
    <source>
        <dbReference type="EMBL" id="KZV90130.1"/>
    </source>
</evidence>
<name>A0A165G899_EXIGL</name>
<dbReference type="Proteomes" id="UP000077266">
    <property type="component" value="Unassembled WGS sequence"/>
</dbReference>
<dbReference type="EMBL" id="KV426056">
    <property type="protein sequence ID" value="KZV90130.1"/>
    <property type="molecule type" value="Genomic_DNA"/>
</dbReference>
<accession>A0A165G899</accession>
<dbReference type="InParanoid" id="A0A165G899"/>
<protein>
    <submittedName>
        <fullName evidence="2">Uncharacterized protein</fullName>
    </submittedName>
</protein>
<gene>
    <name evidence="2" type="ORF">EXIGLDRAFT_720701</name>
</gene>